<feature type="transmembrane region" description="Helical" evidence="1">
    <location>
        <begin position="215"/>
        <end position="241"/>
    </location>
</feature>
<keyword evidence="1" id="KW-0812">Transmembrane</keyword>
<protein>
    <submittedName>
        <fullName evidence="2">Uncharacterized protein</fullName>
    </submittedName>
</protein>
<accession>A0A200PMK7</accession>
<dbReference type="Proteomes" id="UP000195402">
    <property type="component" value="Unassembled WGS sequence"/>
</dbReference>
<dbReference type="OMA" id="HESMINQ"/>
<evidence type="ECO:0000256" key="1">
    <source>
        <dbReference type="SAM" id="Phobius"/>
    </source>
</evidence>
<dbReference type="PANTHER" id="PTHR33133:SF5">
    <property type="entry name" value="OS08G0107100 PROTEIN"/>
    <property type="match status" value="1"/>
</dbReference>
<organism evidence="2 3">
    <name type="scientific">Macleaya cordata</name>
    <name type="common">Five-seeded plume-poppy</name>
    <name type="synonym">Bocconia cordata</name>
    <dbReference type="NCBI Taxonomy" id="56857"/>
    <lineage>
        <taxon>Eukaryota</taxon>
        <taxon>Viridiplantae</taxon>
        <taxon>Streptophyta</taxon>
        <taxon>Embryophyta</taxon>
        <taxon>Tracheophyta</taxon>
        <taxon>Spermatophyta</taxon>
        <taxon>Magnoliopsida</taxon>
        <taxon>Ranunculales</taxon>
        <taxon>Papaveraceae</taxon>
        <taxon>Papaveroideae</taxon>
        <taxon>Macleaya</taxon>
    </lineage>
</organism>
<dbReference type="PANTHER" id="PTHR33133">
    <property type="entry name" value="OS08G0107100 PROTEIN-RELATED"/>
    <property type="match status" value="1"/>
</dbReference>
<feature type="transmembrane region" description="Helical" evidence="1">
    <location>
        <begin position="123"/>
        <end position="151"/>
    </location>
</feature>
<feature type="transmembrane region" description="Helical" evidence="1">
    <location>
        <begin position="163"/>
        <end position="194"/>
    </location>
</feature>
<evidence type="ECO:0000313" key="2">
    <source>
        <dbReference type="EMBL" id="OUZ99443.1"/>
    </source>
</evidence>
<evidence type="ECO:0000313" key="3">
    <source>
        <dbReference type="Proteomes" id="UP000195402"/>
    </source>
</evidence>
<proteinExistence type="predicted"/>
<comment type="caution">
    <text evidence="2">The sequence shown here is derived from an EMBL/GenBank/DDBJ whole genome shotgun (WGS) entry which is preliminary data.</text>
</comment>
<keyword evidence="3" id="KW-1185">Reference proteome</keyword>
<keyword evidence="1" id="KW-1133">Transmembrane helix</keyword>
<dbReference type="AlphaFoldDB" id="A0A200PMK7"/>
<sequence>MNTEQSELRSMGFFGTYKEAYKITVSWKKIFSQITLALLLPLSILYLSQIQISNFIQTKSYRRKETSRWIALFITEVIYMVLLLIFSLLSTSSVVYAIACIYTSNEITFKKVIIVCRKVWKRLLVTFLCCFLIVALYTSVALGIVFLFAVLTLGPESEGANKVLIFIICLSIPCFIGLAYINVVWHLASVISVLQKSYGRKALKKSMNLIKGKIWASLAMFTTLEICGSGILAIFSVLVVYGSIVGTVGRVGVGILCYLLLPIYFHFALVIQTVVYFVCKSYHHEGIDKLAEDLEISFVPLDMDKDAHLEQVPV</sequence>
<gene>
    <name evidence="2" type="ORF">BVC80_1801g12</name>
</gene>
<dbReference type="OrthoDB" id="1884202at2759"/>
<keyword evidence="1" id="KW-0472">Membrane</keyword>
<feature type="transmembrane region" description="Helical" evidence="1">
    <location>
        <begin position="30"/>
        <end position="48"/>
    </location>
</feature>
<name>A0A200PMK7_MACCD</name>
<reference evidence="2 3" key="1">
    <citation type="journal article" date="2017" name="Mol. Plant">
        <title>The Genome of Medicinal Plant Macleaya cordata Provides New Insights into Benzylisoquinoline Alkaloids Metabolism.</title>
        <authorList>
            <person name="Liu X."/>
            <person name="Liu Y."/>
            <person name="Huang P."/>
            <person name="Ma Y."/>
            <person name="Qing Z."/>
            <person name="Tang Q."/>
            <person name="Cao H."/>
            <person name="Cheng P."/>
            <person name="Zheng Y."/>
            <person name="Yuan Z."/>
            <person name="Zhou Y."/>
            <person name="Liu J."/>
            <person name="Tang Z."/>
            <person name="Zhuo Y."/>
            <person name="Zhang Y."/>
            <person name="Yu L."/>
            <person name="Huang J."/>
            <person name="Yang P."/>
            <person name="Peng Q."/>
            <person name="Zhang J."/>
            <person name="Jiang W."/>
            <person name="Zhang Z."/>
            <person name="Lin K."/>
            <person name="Ro D.K."/>
            <person name="Chen X."/>
            <person name="Xiong X."/>
            <person name="Shang Y."/>
            <person name="Huang S."/>
            <person name="Zeng J."/>
        </authorList>
    </citation>
    <scope>NUCLEOTIDE SEQUENCE [LARGE SCALE GENOMIC DNA]</scope>
    <source>
        <strain evidence="3">cv. BLH2017</strain>
        <tissue evidence="2">Root</tissue>
    </source>
</reference>
<dbReference type="EMBL" id="MVGT01004443">
    <property type="protein sequence ID" value="OUZ99443.1"/>
    <property type="molecule type" value="Genomic_DNA"/>
</dbReference>
<dbReference type="InParanoid" id="A0A200PMK7"/>
<feature type="transmembrane region" description="Helical" evidence="1">
    <location>
        <begin position="253"/>
        <end position="279"/>
    </location>
</feature>
<dbReference type="STRING" id="56857.A0A200PMK7"/>